<sequence>MSLFQEQRFLAQCTLASVSGPLTHHFLFKKNEWHMQGPQIIKSLSGIYAGLVLIEAGRSLNITGLWHASIIFAIFITSLLGSIVFYRVFAHRTHHFPGPRLAAVSKFWHSYQCIGGQNHLLLDRLHNEYGDFVRTGPSEITIFHPEVLLRLDGPGSKTQKSDWYDVLLPHVGLATIRNRPFHDQRRRLWTKGFSTRAIVGYEAEIKTHARALDSLISKDIAKSCSSPLSTYIYWFAFDIMGHFAFSRSFDMLSKGDWHHAIQDLRGALGILGPLSPVPWLARIGFWALKRHWIMRDWNNTISFCGAQMKRRFQEPNSHDVAQAIIDEAKKNQRGADDPCLIGDSIVAIVAGSDTVAPTLVFIFYQLALNPKKAEKLFEEVHDFDLENTNVKNYRYLKDVIMETLRLHPAVPTAGYRDTPPEGITIGGTFIPGNTTIVAPRYTLGRLECCYKKPTEWIPERWSTQPELVKDSRSFLPFAQGRYTCLGKDVAMAEMATLVALLVSKYHISFPNDGGVSQRVVEEEMTDQFTATPGNMNLVFSPRESRSHMETFAN</sequence>
<dbReference type="EMBL" id="JAPQKH010000003">
    <property type="protein sequence ID" value="KAJ5107106.1"/>
    <property type="molecule type" value="Genomic_DNA"/>
</dbReference>
<dbReference type="PRINTS" id="PR00385">
    <property type="entry name" value="P450"/>
</dbReference>
<dbReference type="InterPro" id="IPR001128">
    <property type="entry name" value="Cyt_P450"/>
</dbReference>
<keyword evidence="3 7" id="KW-0479">Metal-binding</keyword>
<dbReference type="GO" id="GO:0005506">
    <property type="term" value="F:iron ion binding"/>
    <property type="evidence" value="ECO:0007669"/>
    <property type="project" value="InterPro"/>
</dbReference>
<comment type="cofactor">
    <cofactor evidence="1 7">
        <name>heme</name>
        <dbReference type="ChEBI" id="CHEBI:30413"/>
    </cofactor>
</comment>
<evidence type="ECO:0008006" key="11">
    <source>
        <dbReference type="Google" id="ProtNLM"/>
    </source>
</evidence>
<keyword evidence="8" id="KW-0812">Transmembrane</keyword>
<evidence type="ECO:0000256" key="3">
    <source>
        <dbReference type="ARBA" id="ARBA00022723"/>
    </source>
</evidence>
<name>A0A9W9FVB7_9EURO</name>
<evidence type="ECO:0000256" key="2">
    <source>
        <dbReference type="ARBA" id="ARBA00010617"/>
    </source>
</evidence>
<dbReference type="SUPFAM" id="SSF48264">
    <property type="entry name" value="Cytochrome P450"/>
    <property type="match status" value="1"/>
</dbReference>
<dbReference type="Pfam" id="PF00067">
    <property type="entry name" value="p450"/>
    <property type="match status" value="1"/>
</dbReference>
<proteinExistence type="inferred from homology"/>
<keyword evidence="8" id="KW-1133">Transmembrane helix</keyword>
<dbReference type="OrthoDB" id="6692864at2759"/>
<dbReference type="GO" id="GO:0020037">
    <property type="term" value="F:heme binding"/>
    <property type="evidence" value="ECO:0007669"/>
    <property type="project" value="InterPro"/>
</dbReference>
<accession>A0A9W9FVB7</accession>
<dbReference type="Proteomes" id="UP001149165">
    <property type="component" value="Unassembled WGS sequence"/>
</dbReference>
<evidence type="ECO:0000256" key="4">
    <source>
        <dbReference type="ARBA" id="ARBA00023002"/>
    </source>
</evidence>
<dbReference type="AlphaFoldDB" id="A0A9W9FVB7"/>
<comment type="similarity">
    <text evidence="2">Belongs to the cytochrome P450 family.</text>
</comment>
<keyword evidence="7" id="KW-0349">Heme</keyword>
<feature type="transmembrane region" description="Helical" evidence="8">
    <location>
        <begin position="65"/>
        <end position="86"/>
    </location>
</feature>
<dbReference type="PANTHER" id="PTHR24305:SF187">
    <property type="entry name" value="P450, PUTATIVE (EUROFUNG)-RELATED"/>
    <property type="match status" value="1"/>
</dbReference>
<dbReference type="InterPro" id="IPR036396">
    <property type="entry name" value="Cyt_P450_sf"/>
</dbReference>
<gene>
    <name evidence="9" type="ORF">N7456_003781</name>
</gene>
<dbReference type="InterPro" id="IPR002401">
    <property type="entry name" value="Cyt_P450_E_grp-I"/>
</dbReference>
<protein>
    <recommendedName>
        <fullName evidence="11">Cytochrome P450</fullName>
    </recommendedName>
</protein>
<dbReference type="GO" id="GO:0016705">
    <property type="term" value="F:oxidoreductase activity, acting on paired donors, with incorporation or reduction of molecular oxygen"/>
    <property type="evidence" value="ECO:0007669"/>
    <property type="project" value="InterPro"/>
</dbReference>
<dbReference type="PANTHER" id="PTHR24305">
    <property type="entry name" value="CYTOCHROME P450"/>
    <property type="match status" value="1"/>
</dbReference>
<evidence type="ECO:0000256" key="5">
    <source>
        <dbReference type="ARBA" id="ARBA00023004"/>
    </source>
</evidence>
<dbReference type="GO" id="GO:0004497">
    <property type="term" value="F:monooxygenase activity"/>
    <property type="evidence" value="ECO:0007669"/>
    <property type="project" value="UniProtKB-KW"/>
</dbReference>
<keyword evidence="5 7" id="KW-0408">Iron</keyword>
<dbReference type="GO" id="GO:0043386">
    <property type="term" value="P:mycotoxin biosynthetic process"/>
    <property type="evidence" value="ECO:0007669"/>
    <property type="project" value="UniProtKB-ARBA"/>
</dbReference>
<dbReference type="CDD" id="cd11061">
    <property type="entry name" value="CYP67-like"/>
    <property type="match status" value="1"/>
</dbReference>
<keyword evidence="10" id="KW-1185">Reference proteome</keyword>
<organism evidence="9 10">
    <name type="scientific">Penicillium angulare</name>
    <dbReference type="NCBI Taxonomy" id="116970"/>
    <lineage>
        <taxon>Eukaryota</taxon>
        <taxon>Fungi</taxon>
        <taxon>Dikarya</taxon>
        <taxon>Ascomycota</taxon>
        <taxon>Pezizomycotina</taxon>
        <taxon>Eurotiomycetes</taxon>
        <taxon>Eurotiomycetidae</taxon>
        <taxon>Eurotiales</taxon>
        <taxon>Aspergillaceae</taxon>
        <taxon>Penicillium</taxon>
    </lineage>
</organism>
<keyword evidence="6" id="KW-0503">Monooxygenase</keyword>
<evidence type="ECO:0000256" key="1">
    <source>
        <dbReference type="ARBA" id="ARBA00001971"/>
    </source>
</evidence>
<evidence type="ECO:0000256" key="7">
    <source>
        <dbReference type="PIRSR" id="PIRSR602401-1"/>
    </source>
</evidence>
<keyword evidence="8" id="KW-0472">Membrane</keyword>
<feature type="binding site" description="axial binding residue" evidence="7">
    <location>
        <position position="484"/>
    </location>
    <ligand>
        <name>heme</name>
        <dbReference type="ChEBI" id="CHEBI:30413"/>
    </ligand>
    <ligandPart>
        <name>Fe</name>
        <dbReference type="ChEBI" id="CHEBI:18248"/>
    </ligandPart>
</feature>
<evidence type="ECO:0000313" key="9">
    <source>
        <dbReference type="EMBL" id="KAJ5107106.1"/>
    </source>
</evidence>
<evidence type="ECO:0000256" key="8">
    <source>
        <dbReference type="SAM" id="Phobius"/>
    </source>
</evidence>
<evidence type="ECO:0000256" key="6">
    <source>
        <dbReference type="ARBA" id="ARBA00023033"/>
    </source>
</evidence>
<dbReference type="InterPro" id="IPR050121">
    <property type="entry name" value="Cytochrome_P450_monoxygenase"/>
</dbReference>
<keyword evidence="4" id="KW-0560">Oxidoreductase</keyword>
<reference evidence="9" key="2">
    <citation type="journal article" date="2023" name="IMA Fungus">
        <title>Comparative genomic study of the Penicillium genus elucidates a diverse pangenome and 15 lateral gene transfer events.</title>
        <authorList>
            <person name="Petersen C."/>
            <person name="Sorensen T."/>
            <person name="Nielsen M.R."/>
            <person name="Sondergaard T.E."/>
            <person name="Sorensen J.L."/>
            <person name="Fitzpatrick D.A."/>
            <person name="Frisvad J.C."/>
            <person name="Nielsen K.L."/>
        </authorList>
    </citation>
    <scope>NUCLEOTIDE SEQUENCE</scope>
    <source>
        <strain evidence="9">IBT 30069</strain>
    </source>
</reference>
<dbReference type="Gene3D" id="1.10.630.10">
    <property type="entry name" value="Cytochrome P450"/>
    <property type="match status" value="1"/>
</dbReference>
<dbReference type="PRINTS" id="PR00463">
    <property type="entry name" value="EP450I"/>
</dbReference>
<evidence type="ECO:0000313" key="10">
    <source>
        <dbReference type="Proteomes" id="UP001149165"/>
    </source>
</evidence>
<comment type="caution">
    <text evidence="9">The sequence shown here is derived from an EMBL/GenBank/DDBJ whole genome shotgun (WGS) entry which is preliminary data.</text>
</comment>
<reference evidence="9" key="1">
    <citation type="submission" date="2022-11" db="EMBL/GenBank/DDBJ databases">
        <authorList>
            <person name="Petersen C."/>
        </authorList>
    </citation>
    <scope>NUCLEOTIDE SEQUENCE</scope>
    <source>
        <strain evidence="9">IBT 30069</strain>
    </source>
</reference>